<evidence type="ECO:0000313" key="1">
    <source>
        <dbReference type="EMBL" id="EDM97820.1"/>
    </source>
</evidence>
<reference evidence="1 2" key="2">
    <citation type="submission" date="2007-06" db="EMBL/GenBank/DDBJ databases">
        <title>Draft genome sequence of Pseudoflavonifractor capillosus ATCC 29799.</title>
        <authorList>
            <person name="Sudarsanam P."/>
            <person name="Ley R."/>
            <person name="Guruge J."/>
            <person name="Turnbaugh P.J."/>
            <person name="Mahowald M."/>
            <person name="Liep D."/>
            <person name="Gordon J."/>
        </authorList>
    </citation>
    <scope>NUCLEOTIDE SEQUENCE [LARGE SCALE GENOMIC DNA]</scope>
    <source>
        <strain evidence="1 2">ATCC 29799</strain>
    </source>
</reference>
<reference evidence="1 2" key="1">
    <citation type="submission" date="2007-04" db="EMBL/GenBank/DDBJ databases">
        <authorList>
            <person name="Fulton L."/>
            <person name="Clifton S."/>
            <person name="Fulton B."/>
            <person name="Xu J."/>
            <person name="Minx P."/>
            <person name="Pepin K.H."/>
            <person name="Johnson M."/>
            <person name="Thiruvilangam P."/>
            <person name="Bhonagiri V."/>
            <person name="Nash W.E."/>
            <person name="Mardis E.R."/>
            <person name="Wilson R.K."/>
        </authorList>
    </citation>
    <scope>NUCLEOTIDE SEQUENCE [LARGE SCALE GENOMIC DNA]</scope>
    <source>
        <strain evidence="1 2">ATCC 29799</strain>
    </source>
</reference>
<accession>A6P1C8</accession>
<dbReference type="PANTHER" id="PTHR34070:SF1">
    <property type="entry name" value="DNA ALKYLATION REPAIR PROTEIN"/>
    <property type="match status" value="1"/>
</dbReference>
<keyword evidence="2" id="KW-1185">Reference proteome</keyword>
<dbReference type="EMBL" id="AAXG02000047">
    <property type="protein sequence ID" value="EDM97820.1"/>
    <property type="molecule type" value="Genomic_DNA"/>
</dbReference>
<evidence type="ECO:0000313" key="2">
    <source>
        <dbReference type="Proteomes" id="UP000003639"/>
    </source>
</evidence>
<dbReference type="RefSeq" id="WP_006574771.1">
    <property type="nucleotide sequence ID" value="NZ_AAXG02000047.1"/>
</dbReference>
<dbReference type="AlphaFoldDB" id="A6P1C8"/>
<dbReference type="SUPFAM" id="SSF48371">
    <property type="entry name" value="ARM repeat"/>
    <property type="match status" value="1"/>
</dbReference>
<evidence type="ECO:0008006" key="3">
    <source>
        <dbReference type="Google" id="ProtNLM"/>
    </source>
</evidence>
<sequence length="230" mass="26866">MDMDAIQEKLFALQDLNYRQFQAKLMPTVDPEQIIGVRMPALRKLAKELKGTAEAEAFLAALPHRYYDENNLHGLLLCARSGYEETVAGLEIFLPHVDNWATCDLLSPRAFRSHPPQLPGQLRRWLDSGDTYTVRFGLEMLMSFYLDECFRPEYLDWAAEVKSEEYYVRMMVAWYFATALAKQYDAALPYLTSRRLEQWTHNKTIQKAVESYRITPEQKDALRALRWKNS</sequence>
<organism evidence="1 2">
    <name type="scientific">Pseudoflavonifractor capillosus ATCC 29799</name>
    <dbReference type="NCBI Taxonomy" id="411467"/>
    <lineage>
        <taxon>Bacteria</taxon>
        <taxon>Bacillati</taxon>
        <taxon>Bacillota</taxon>
        <taxon>Clostridia</taxon>
        <taxon>Eubacteriales</taxon>
        <taxon>Oscillospiraceae</taxon>
        <taxon>Pseudoflavonifractor</taxon>
    </lineage>
</organism>
<proteinExistence type="predicted"/>
<dbReference type="PANTHER" id="PTHR34070">
    <property type="entry name" value="ARMADILLO-TYPE FOLD"/>
    <property type="match status" value="1"/>
</dbReference>
<dbReference type="InterPro" id="IPR016024">
    <property type="entry name" value="ARM-type_fold"/>
</dbReference>
<protein>
    <recommendedName>
        <fullName evidence="3">DNA alkylation repair enzyme</fullName>
    </recommendedName>
</protein>
<dbReference type="Proteomes" id="UP000003639">
    <property type="component" value="Unassembled WGS sequence"/>
</dbReference>
<comment type="caution">
    <text evidence="1">The sequence shown here is derived from an EMBL/GenBank/DDBJ whole genome shotgun (WGS) entry which is preliminary data.</text>
</comment>
<gene>
    <name evidence="1" type="ORF">BACCAP_04295</name>
</gene>
<dbReference type="Pfam" id="PF08713">
    <property type="entry name" value="DNA_alkylation"/>
    <property type="match status" value="1"/>
</dbReference>
<dbReference type="Gene3D" id="1.25.10.90">
    <property type="match status" value="1"/>
</dbReference>
<name>A6P1C8_9FIRM</name>
<dbReference type="eggNOG" id="COG4912">
    <property type="taxonomic scope" value="Bacteria"/>
</dbReference>
<dbReference type="STRING" id="411467.BACCAP_04295"/>
<dbReference type="CDD" id="cd06561">
    <property type="entry name" value="AlkD_like"/>
    <property type="match status" value="1"/>
</dbReference>
<dbReference type="InterPro" id="IPR014825">
    <property type="entry name" value="DNA_alkylation"/>
</dbReference>